<dbReference type="EMBL" id="AWWV01010557">
    <property type="protein sequence ID" value="OMO78489.1"/>
    <property type="molecule type" value="Genomic_DNA"/>
</dbReference>
<dbReference type="STRING" id="210143.A0A1R3I7G5"/>
<keyword evidence="2" id="KW-1185">Reference proteome</keyword>
<dbReference type="PANTHER" id="PTHR46694">
    <property type="entry name" value="AT-RICH INTERACTIVE DOMAIN-CONTAINING PROTEIN 4"/>
    <property type="match status" value="1"/>
</dbReference>
<gene>
    <name evidence="1" type="ORF">CCACVL1_14353</name>
</gene>
<name>A0A1R3I7G5_COCAP</name>
<sequence>MAVSIVKSLKIIVDEREGLGAFKDYAKTDGLEHVCPHCSISDFKKKSQYNP</sequence>
<evidence type="ECO:0000313" key="2">
    <source>
        <dbReference type="Proteomes" id="UP000188268"/>
    </source>
</evidence>
<dbReference type="Proteomes" id="UP000188268">
    <property type="component" value="Unassembled WGS sequence"/>
</dbReference>
<reference evidence="1 2" key="1">
    <citation type="submission" date="2013-09" db="EMBL/GenBank/DDBJ databases">
        <title>Corchorus capsularis genome sequencing.</title>
        <authorList>
            <person name="Alam M."/>
            <person name="Haque M.S."/>
            <person name="Islam M.S."/>
            <person name="Emdad E.M."/>
            <person name="Islam M.M."/>
            <person name="Ahmed B."/>
            <person name="Halim A."/>
            <person name="Hossen Q.M.M."/>
            <person name="Hossain M.Z."/>
            <person name="Ahmed R."/>
            <person name="Khan M.M."/>
            <person name="Islam R."/>
            <person name="Rashid M.M."/>
            <person name="Khan S.A."/>
            <person name="Rahman M.S."/>
            <person name="Alam M."/>
        </authorList>
    </citation>
    <scope>NUCLEOTIDE SEQUENCE [LARGE SCALE GENOMIC DNA]</scope>
    <source>
        <strain evidence="2">cv. CVL-1</strain>
        <tissue evidence="1">Whole seedling</tissue>
    </source>
</reference>
<organism evidence="1 2">
    <name type="scientific">Corchorus capsularis</name>
    <name type="common">Jute</name>
    <dbReference type="NCBI Taxonomy" id="210143"/>
    <lineage>
        <taxon>Eukaryota</taxon>
        <taxon>Viridiplantae</taxon>
        <taxon>Streptophyta</taxon>
        <taxon>Embryophyta</taxon>
        <taxon>Tracheophyta</taxon>
        <taxon>Spermatophyta</taxon>
        <taxon>Magnoliopsida</taxon>
        <taxon>eudicotyledons</taxon>
        <taxon>Gunneridae</taxon>
        <taxon>Pentapetalae</taxon>
        <taxon>rosids</taxon>
        <taxon>malvids</taxon>
        <taxon>Malvales</taxon>
        <taxon>Malvaceae</taxon>
        <taxon>Grewioideae</taxon>
        <taxon>Apeibeae</taxon>
        <taxon>Corchorus</taxon>
    </lineage>
</organism>
<dbReference type="Gramene" id="OMO78489">
    <property type="protein sequence ID" value="OMO78489"/>
    <property type="gene ID" value="CCACVL1_14353"/>
</dbReference>
<protein>
    <submittedName>
        <fullName evidence="1">Uncharacterized protein</fullName>
    </submittedName>
</protein>
<dbReference type="PANTHER" id="PTHR46694:SF1">
    <property type="entry name" value="AT-RICH INTERACTIVE DOMAIN-CONTAINING PROTEIN 4"/>
    <property type="match status" value="1"/>
</dbReference>
<proteinExistence type="predicted"/>
<dbReference type="InterPro" id="IPR042293">
    <property type="entry name" value="ARID4"/>
</dbReference>
<dbReference type="AlphaFoldDB" id="A0A1R3I7G5"/>
<evidence type="ECO:0000313" key="1">
    <source>
        <dbReference type="EMBL" id="OMO78489.1"/>
    </source>
</evidence>
<accession>A0A1R3I7G5</accession>
<comment type="caution">
    <text evidence="1">The sequence shown here is derived from an EMBL/GenBank/DDBJ whole genome shotgun (WGS) entry which is preliminary data.</text>
</comment>
<dbReference type="OrthoDB" id="10044343at2759"/>